<dbReference type="SUPFAM" id="SSF52540">
    <property type="entry name" value="P-loop containing nucleoside triphosphate hydrolases"/>
    <property type="match status" value="2"/>
</dbReference>
<evidence type="ECO:0000259" key="2">
    <source>
        <dbReference type="PROSITE" id="PS51194"/>
    </source>
</evidence>
<dbReference type="Pfam" id="PF00176">
    <property type="entry name" value="SNF2-rel_dom"/>
    <property type="match status" value="1"/>
</dbReference>
<dbReference type="InterPro" id="IPR000330">
    <property type="entry name" value="SNF2_N"/>
</dbReference>
<dbReference type="EMBL" id="BMGR01000014">
    <property type="protein sequence ID" value="GGG18191.1"/>
    <property type="molecule type" value="Genomic_DNA"/>
</dbReference>
<feature type="domain" description="Helicase C-terminal" evidence="2">
    <location>
        <begin position="550"/>
        <end position="727"/>
    </location>
</feature>
<evidence type="ECO:0000256" key="1">
    <source>
        <dbReference type="ARBA" id="ARBA00022801"/>
    </source>
</evidence>
<gene>
    <name evidence="3" type="ORF">GCM10010916_38760</name>
</gene>
<dbReference type="InterPro" id="IPR027417">
    <property type="entry name" value="P-loop_NTPase"/>
</dbReference>
<dbReference type="RefSeq" id="WP_229725478.1">
    <property type="nucleotide sequence ID" value="NZ_BMGR01000014.1"/>
</dbReference>
<keyword evidence="4" id="KW-1185">Reference proteome</keyword>
<comment type="caution">
    <text evidence="3">The sequence shown here is derived from an EMBL/GenBank/DDBJ whole genome shotgun (WGS) entry which is preliminary data.</text>
</comment>
<dbReference type="SMART" id="SM00487">
    <property type="entry name" value="DEXDc"/>
    <property type="match status" value="1"/>
</dbReference>
<dbReference type="CDD" id="cd18793">
    <property type="entry name" value="SF2_C_SNF"/>
    <property type="match status" value="1"/>
</dbReference>
<dbReference type="InterPro" id="IPR014001">
    <property type="entry name" value="Helicase_ATP-bd"/>
</dbReference>
<proteinExistence type="predicted"/>
<dbReference type="PANTHER" id="PTHR45766:SF6">
    <property type="entry name" value="SWI_SNF-RELATED MATRIX-ASSOCIATED ACTIN-DEPENDENT REGULATOR OF CHROMATIN SUBFAMILY A-LIKE PROTEIN 1"/>
    <property type="match status" value="1"/>
</dbReference>
<dbReference type="AlphaFoldDB" id="A0A917G1J5"/>
<dbReference type="PROSITE" id="PS51194">
    <property type="entry name" value="HELICASE_CTER"/>
    <property type="match status" value="1"/>
</dbReference>
<dbReference type="SMART" id="SM00490">
    <property type="entry name" value="HELICc"/>
    <property type="match status" value="1"/>
</dbReference>
<reference evidence="3" key="1">
    <citation type="journal article" date="2014" name="Int. J. Syst. Evol. Microbiol.">
        <title>Complete genome sequence of Corynebacterium casei LMG S-19264T (=DSM 44701T), isolated from a smear-ripened cheese.</title>
        <authorList>
            <consortium name="US DOE Joint Genome Institute (JGI-PGF)"/>
            <person name="Walter F."/>
            <person name="Albersmeier A."/>
            <person name="Kalinowski J."/>
            <person name="Ruckert C."/>
        </authorList>
    </citation>
    <scope>NUCLEOTIDE SEQUENCE</scope>
    <source>
        <strain evidence="3">CGMCC 1.12987</strain>
    </source>
</reference>
<dbReference type="InterPro" id="IPR049730">
    <property type="entry name" value="SNF2/RAD54-like_C"/>
</dbReference>
<dbReference type="Pfam" id="PF00271">
    <property type="entry name" value="Helicase_C"/>
    <property type="match status" value="1"/>
</dbReference>
<dbReference type="GO" id="GO:0005524">
    <property type="term" value="F:ATP binding"/>
    <property type="evidence" value="ECO:0007669"/>
    <property type="project" value="InterPro"/>
</dbReference>
<dbReference type="GO" id="GO:0006281">
    <property type="term" value="P:DNA repair"/>
    <property type="evidence" value="ECO:0007669"/>
    <property type="project" value="TreeGrafter"/>
</dbReference>
<protein>
    <recommendedName>
        <fullName evidence="2">Helicase C-terminal domain-containing protein</fullName>
    </recommendedName>
</protein>
<sequence>MSMIRANYDNKALLFRGKTLFDSLAVSECFASEGVKDKELSWHHLVTKTGVKMTDHPAVHQLDNWGLSADSQELERLQSVLSRKRKAYELDMISLEELKTTSRFAEAFEKVEAKFGGVLPDGTELFDFQKECAAFIMAKKRLLNAMEMGLGKTRTSIVGVAADDANKRIMIITMSRNLNDWIRELKNLGFGEDYILLSNPSDLHSTKRIHLVSYEKWANEAGRVVYRRKEHTECPHCRVSYGGVFKRHLRYCTVCKMRATPLEERWSDKDMPKECPGCKSDWKSGQHICSNLIEQRLGRRESRICGYSIIDSKKPALYQFYHNGYDACIVDEAHYIKSGDTRRALAVRRVKTRTKVALSGTPAENGTEDLFWLLGWLTGFSYRYEDPIQEAAGKGQPFQGYGKAGYEHFREFYGGGKKRAVLDIDSVQARVSNHEKLWKVLDSIMYRKKKLDSDVQAKISVPKPEMHRYHVNMFQAEEELYNKMVKDFGDWYEMELMKKEAADARGDVYRINTIEICTWMRKLQQAASCPWVFPDYDATKGVKTAKIQYLESQAIDLLRRNKKMIIFSGHKETVEYLKLALDNVVFGKRAEFIHGGVKKEDRWKMIESFQDPNDPLSILILSHRTGAESYTLTEAKSVFLFDLDFNGKRIEQCYSRAVRLGQKDVVDVHWLMNVGTIDVNMHGLCLSKISGVNLAIDREALNFEEIADEFEGDALAAAKSVDMEQFARDMLKSGTSRAQIA</sequence>
<dbReference type="Proteomes" id="UP000644756">
    <property type="component" value="Unassembled WGS sequence"/>
</dbReference>
<dbReference type="PANTHER" id="PTHR45766">
    <property type="entry name" value="DNA ANNEALING HELICASE AND ENDONUCLEASE ZRANB3 FAMILY MEMBER"/>
    <property type="match status" value="1"/>
</dbReference>
<reference evidence="3" key="2">
    <citation type="submission" date="2020-09" db="EMBL/GenBank/DDBJ databases">
        <authorList>
            <person name="Sun Q."/>
            <person name="Zhou Y."/>
        </authorList>
    </citation>
    <scope>NUCLEOTIDE SEQUENCE</scope>
    <source>
        <strain evidence="3">CGMCC 1.12987</strain>
    </source>
</reference>
<dbReference type="Gene3D" id="3.40.50.300">
    <property type="entry name" value="P-loop containing nucleotide triphosphate hydrolases"/>
    <property type="match status" value="2"/>
</dbReference>
<dbReference type="GO" id="GO:0016787">
    <property type="term" value="F:hydrolase activity"/>
    <property type="evidence" value="ECO:0007669"/>
    <property type="project" value="UniProtKB-KW"/>
</dbReference>
<evidence type="ECO:0000313" key="4">
    <source>
        <dbReference type="Proteomes" id="UP000644756"/>
    </source>
</evidence>
<accession>A0A917G1J5</accession>
<keyword evidence="1" id="KW-0378">Hydrolase</keyword>
<evidence type="ECO:0000313" key="3">
    <source>
        <dbReference type="EMBL" id="GGG18191.1"/>
    </source>
</evidence>
<dbReference type="GO" id="GO:0031297">
    <property type="term" value="P:replication fork processing"/>
    <property type="evidence" value="ECO:0007669"/>
    <property type="project" value="TreeGrafter"/>
</dbReference>
<dbReference type="InterPro" id="IPR001650">
    <property type="entry name" value="Helicase_C-like"/>
</dbReference>
<organism evidence="3 4">
    <name type="scientific">Paenibacillus abyssi</name>
    <dbReference type="NCBI Taxonomy" id="1340531"/>
    <lineage>
        <taxon>Bacteria</taxon>
        <taxon>Bacillati</taxon>
        <taxon>Bacillota</taxon>
        <taxon>Bacilli</taxon>
        <taxon>Bacillales</taxon>
        <taxon>Paenibacillaceae</taxon>
        <taxon>Paenibacillus</taxon>
    </lineage>
</organism>
<name>A0A917G1J5_9BACL</name>